<feature type="domain" description="Helicase C-terminal" evidence="12">
    <location>
        <begin position="398"/>
        <end position="599"/>
    </location>
</feature>
<evidence type="ECO:0000256" key="9">
    <source>
        <dbReference type="SAM" id="Coils"/>
    </source>
</evidence>
<dbReference type="Proteomes" id="UP001165289">
    <property type="component" value="Unassembled WGS sequence"/>
</dbReference>
<dbReference type="PANTHER" id="PTHR12131:SF7">
    <property type="entry name" value="EXOSOME RNA HELICASE MTR4"/>
    <property type="match status" value="1"/>
</dbReference>
<protein>
    <submittedName>
        <fullName evidence="13">Superkiller viralicidic activity 2-like 2-like</fullName>
    </submittedName>
</protein>
<evidence type="ECO:0000256" key="8">
    <source>
        <dbReference type="ARBA" id="ARBA00023242"/>
    </source>
</evidence>
<dbReference type="InterPro" id="IPR048392">
    <property type="entry name" value="MTR4-like_stalk"/>
</dbReference>
<evidence type="ECO:0000256" key="7">
    <source>
        <dbReference type="ARBA" id="ARBA00022840"/>
    </source>
</evidence>
<proteinExistence type="inferred from homology"/>
<dbReference type="Pfam" id="PF00271">
    <property type="entry name" value="Helicase_C"/>
    <property type="match status" value="1"/>
</dbReference>
<dbReference type="InterPro" id="IPR012961">
    <property type="entry name" value="Ski2/MTR4_C"/>
</dbReference>
<evidence type="ECO:0000313" key="13">
    <source>
        <dbReference type="EMBL" id="KAI6651637.1"/>
    </source>
</evidence>
<dbReference type="Gene3D" id="1.10.3380.30">
    <property type="match status" value="1"/>
</dbReference>
<dbReference type="Pfam" id="PF13234">
    <property type="entry name" value="MTR4_beta-barrel"/>
    <property type="match status" value="1"/>
</dbReference>
<dbReference type="GO" id="GO:0003723">
    <property type="term" value="F:RNA binding"/>
    <property type="evidence" value="ECO:0007669"/>
    <property type="project" value="InterPro"/>
</dbReference>
<keyword evidence="4" id="KW-0547">Nucleotide-binding</keyword>
<feature type="region of interest" description="Disordered" evidence="10">
    <location>
        <begin position="1"/>
        <end position="52"/>
    </location>
</feature>
<dbReference type="InterPro" id="IPR014001">
    <property type="entry name" value="Helicase_ATP-bd"/>
</dbReference>
<evidence type="ECO:0000256" key="4">
    <source>
        <dbReference type="ARBA" id="ARBA00022741"/>
    </source>
</evidence>
<comment type="subcellular location">
    <subcellularLocation>
        <location evidence="1">Nucleus</location>
    </subcellularLocation>
</comment>
<dbReference type="GO" id="GO:0016787">
    <property type="term" value="F:hydrolase activity"/>
    <property type="evidence" value="ECO:0007669"/>
    <property type="project" value="UniProtKB-KW"/>
</dbReference>
<dbReference type="AlphaFoldDB" id="A0AAV7JS76"/>
<evidence type="ECO:0000259" key="11">
    <source>
        <dbReference type="PROSITE" id="PS51192"/>
    </source>
</evidence>
<evidence type="ECO:0000259" key="12">
    <source>
        <dbReference type="PROSITE" id="PS51194"/>
    </source>
</evidence>
<dbReference type="Gene3D" id="1.20.1500.20">
    <property type="match status" value="1"/>
</dbReference>
<dbReference type="GO" id="GO:0005524">
    <property type="term" value="F:ATP binding"/>
    <property type="evidence" value="ECO:0007669"/>
    <property type="project" value="UniProtKB-KW"/>
</dbReference>
<keyword evidence="7" id="KW-0067">ATP-binding</keyword>
<dbReference type="InterPro" id="IPR016438">
    <property type="entry name" value="SKI2-like"/>
</dbReference>
<dbReference type="Pfam" id="PF08148">
    <property type="entry name" value="DSHCT"/>
    <property type="match status" value="1"/>
</dbReference>
<dbReference type="InterPro" id="IPR025696">
    <property type="entry name" value="Beta-barrel_MTR4"/>
</dbReference>
<dbReference type="SUPFAM" id="SSF52540">
    <property type="entry name" value="P-loop containing nucleoside triphosphate hydrolases"/>
    <property type="match status" value="1"/>
</dbReference>
<evidence type="ECO:0000256" key="1">
    <source>
        <dbReference type="ARBA" id="ARBA00004123"/>
    </source>
</evidence>
<dbReference type="GO" id="GO:0005634">
    <property type="term" value="C:nucleus"/>
    <property type="evidence" value="ECO:0007669"/>
    <property type="project" value="UniProtKB-SubCell"/>
</dbReference>
<evidence type="ECO:0000256" key="6">
    <source>
        <dbReference type="ARBA" id="ARBA00022806"/>
    </source>
</evidence>
<sequence>MAEAFSPDLFSDFRRTTGPQRSRGQGKREKGKVEKPTIKSQEFNPPPPDTKRMRHDTFNSDIQDISQSFTTISNNDTQISQDFSKADSSQLMSSQLVSQDVDIPEKLSAVDKVVEESSLGFKFPRAAFLQIDTGHSGCVHEVSVPQDIEYAPLVPSNEPPLRKFPFKLDPFQQEAIDCLEGNHSVLVSAHTSAGKTAVAEYAIALSLKDKQRVIYTTPIKALSNQKYREMLDIFADVGLMTGDVTINPSASVLVMTTEILRNMLYRGSEVMREVGWVIFDEIHYMRDKDRGVVWEETIILLPDNVHYVFLSATIPNARQFAEWVSLLHKQPVHVVYTDQRPVPLQHYIFPGGGDGLYLVVNESGEFLEENFQKAMAILSESSESKGKKQSGFNKGGGSVEKILESIMEKKLQPVIVFSFSRRECESYALQLSKMDFNTSEEKKLVQAVFHNAIAILNAEDKQLPQIENVLPLLKRGVGIHHSGLLPILKEIIEILFGEGLLKVLFATETFSLGLNMPARTVVFARARKFDGEHFRWLNSGEYIQMSGRAGRRGLDDRGIVMLMVDEHMDAAIGRSLLQGDPHPLNSAFHQTYNMVLNLLRVDGINPEYILERSFHQFQNNCGIPELETRLQDLDAKKACICIRNEDQISSYYKIKQQIDRLKGECQKYILKPQYCLPYFQPGRMLRVTNGEDNFGWGAVINFHRKANPEAKKNPKSDEFVIVVEVLLSCTTESVKKAPKCPPEPAKPGEPKELQVIPVLLEAVADISVVRLYLPDDIRSVEARRKVERCMDEVANRFNGDFPKLDPILDMNIKEDGFKELDKKIKLLQGRLESHQLHDSLELEALYAMFKEKERLQTEAKQIRKDLKLAESVQQMDELKRRKRVLRRLGYASANDVIEMKGRVACEISSGDELLLTEMIFNGAFNSITPEQCVAILSCFVFQEKCDEQLQVAENLSGPLKLMQQCARRIGTVSVEAKMAVDEQEYVNSFKPHLMGVVYSWAKGAHFGDICKMTSVFEGSIIRCMRRLEELLREMAQAAKTIGNEELEQKFNDGTLKIKRDIVFAASLYL</sequence>
<dbReference type="InterPro" id="IPR011545">
    <property type="entry name" value="DEAD/DEAH_box_helicase_dom"/>
</dbReference>
<comment type="caution">
    <text evidence="13">The sequence shown here is derived from an EMBL/GenBank/DDBJ whole genome shotgun (WGS) entry which is preliminary data.</text>
</comment>
<feature type="domain" description="Helicase ATP-binding" evidence="11">
    <location>
        <begin position="176"/>
        <end position="332"/>
    </location>
</feature>
<dbReference type="PANTHER" id="PTHR12131">
    <property type="entry name" value="ATP-DEPENDENT RNA AND DNA HELICASE"/>
    <property type="match status" value="1"/>
</dbReference>
<evidence type="ECO:0000256" key="3">
    <source>
        <dbReference type="ARBA" id="ARBA00022552"/>
    </source>
</evidence>
<dbReference type="SMART" id="SM00490">
    <property type="entry name" value="HELICc"/>
    <property type="match status" value="1"/>
</dbReference>
<dbReference type="PIRSF" id="PIRSF005198">
    <property type="entry name" value="Antiviral_helicase_SKI2"/>
    <property type="match status" value="1"/>
</dbReference>
<keyword evidence="14" id="KW-1185">Reference proteome</keyword>
<dbReference type="PROSITE" id="PS51192">
    <property type="entry name" value="HELICASE_ATP_BIND_1"/>
    <property type="match status" value="1"/>
</dbReference>
<reference evidence="13 14" key="1">
    <citation type="journal article" date="2023" name="BMC Biol.">
        <title>The compact genome of the sponge Oopsacas minuta (Hexactinellida) is lacking key metazoan core genes.</title>
        <authorList>
            <person name="Santini S."/>
            <person name="Schenkelaars Q."/>
            <person name="Jourda C."/>
            <person name="Duchesne M."/>
            <person name="Belahbib H."/>
            <person name="Rocher C."/>
            <person name="Selva M."/>
            <person name="Riesgo A."/>
            <person name="Vervoort M."/>
            <person name="Leys S.P."/>
            <person name="Kodjabachian L."/>
            <person name="Le Bivic A."/>
            <person name="Borchiellini C."/>
            <person name="Claverie J.M."/>
            <person name="Renard E."/>
        </authorList>
    </citation>
    <scope>NUCLEOTIDE SEQUENCE [LARGE SCALE GENOMIC DNA]</scope>
    <source>
        <strain evidence="13">SPO-2</strain>
    </source>
</reference>
<dbReference type="CDD" id="cd18024">
    <property type="entry name" value="DEXHc_Mtr4-like"/>
    <property type="match status" value="1"/>
</dbReference>
<evidence type="ECO:0000256" key="2">
    <source>
        <dbReference type="ARBA" id="ARBA00010140"/>
    </source>
</evidence>
<keyword evidence="5" id="KW-0378">Hydrolase</keyword>
<dbReference type="FunFam" id="3.40.50.300:FF:000141">
    <property type="entry name" value="ATP-dependent RNA helicase DOB1"/>
    <property type="match status" value="1"/>
</dbReference>
<dbReference type="SMART" id="SM01142">
    <property type="entry name" value="DSHCT"/>
    <property type="match status" value="1"/>
</dbReference>
<keyword evidence="8" id="KW-0539">Nucleus</keyword>
<dbReference type="CDD" id="cd18795">
    <property type="entry name" value="SF2_C_Ski2"/>
    <property type="match status" value="1"/>
</dbReference>
<dbReference type="InterPro" id="IPR050699">
    <property type="entry name" value="RNA-DNA_Helicase"/>
</dbReference>
<gene>
    <name evidence="13" type="ORF">LOD99_4888</name>
</gene>
<comment type="similarity">
    <text evidence="2">Belongs to the helicase family. SKI2 subfamily.</text>
</comment>
<dbReference type="SMART" id="SM00487">
    <property type="entry name" value="DEXDc"/>
    <property type="match status" value="1"/>
</dbReference>
<evidence type="ECO:0000256" key="5">
    <source>
        <dbReference type="ARBA" id="ARBA00022801"/>
    </source>
</evidence>
<feature type="coiled-coil region" evidence="9">
    <location>
        <begin position="852"/>
        <end position="888"/>
    </location>
</feature>
<evidence type="ECO:0000256" key="10">
    <source>
        <dbReference type="SAM" id="MobiDB-lite"/>
    </source>
</evidence>
<dbReference type="FunFam" id="3.40.50.300:FF:000083">
    <property type="entry name" value="ATP-dependent RNA helicase DOB1"/>
    <property type="match status" value="1"/>
</dbReference>
<dbReference type="GO" id="GO:0000460">
    <property type="term" value="P:maturation of 5.8S rRNA"/>
    <property type="evidence" value="ECO:0007669"/>
    <property type="project" value="TreeGrafter"/>
</dbReference>
<dbReference type="Pfam" id="PF21408">
    <property type="entry name" value="MTR4-like_stalk"/>
    <property type="match status" value="1"/>
</dbReference>
<dbReference type="InterPro" id="IPR027417">
    <property type="entry name" value="P-loop_NTPase"/>
</dbReference>
<dbReference type="FunFam" id="2.40.30.300:FF:000001">
    <property type="entry name" value="Mtr4 exosome RNA helicase"/>
    <property type="match status" value="1"/>
</dbReference>
<organism evidence="13 14">
    <name type="scientific">Oopsacas minuta</name>
    <dbReference type="NCBI Taxonomy" id="111878"/>
    <lineage>
        <taxon>Eukaryota</taxon>
        <taxon>Metazoa</taxon>
        <taxon>Porifera</taxon>
        <taxon>Hexactinellida</taxon>
        <taxon>Hexasterophora</taxon>
        <taxon>Lyssacinosida</taxon>
        <taxon>Leucopsacidae</taxon>
        <taxon>Oopsacas</taxon>
    </lineage>
</organism>
<dbReference type="GO" id="GO:0006401">
    <property type="term" value="P:RNA catabolic process"/>
    <property type="evidence" value="ECO:0007669"/>
    <property type="project" value="InterPro"/>
</dbReference>
<keyword evidence="9" id="KW-0175">Coiled coil</keyword>
<keyword evidence="3" id="KW-0698">rRNA processing</keyword>
<name>A0AAV7JS76_9METZ</name>
<dbReference type="Gene3D" id="2.40.30.300">
    <property type="match status" value="1"/>
</dbReference>
<feature type="coiled-coil region" evidence="9">
    <location>
        <begin position="1020"/>
        <end position="1047"/>
    </location>
</feature>
<feature type="compositionally biased region" description="Basic and acidic residues" evidence="10">
    <location>
        <begin position="26"/>
        <end position="37"/>
    </location>
</feature>
<dbReference type="PROSITE" id="PS51194">
    <property type="entry name" value="HELICASE_CTER"/>
    <property type="match status" value="1"/>
</dbReference>
<dbReference type="GO" id="GO:0003724">
    <property type="term" value="F:RNA helicase activity"/>
    <property type="evidence" value="ECO:0007669"/>
    <property type="project" value="InterPro"/>
</dbReference>
<keyword evidence="6" id="KW-0347">Helicase</keyword>
<dbReference type="Gene3D" id="3.40.50.300">
    <property type="entry name" value="P-loop containing nucleotide triphosphate hydrolases"/>
    <property type="match status" value="2"/>
</dbReference>
<dbReference type="Pfam" id="PF00270">
    <property type="entry name" value="DEAD"/>
    <property type="match status" value="1"/>
</dbReference>
<accession>A0AAV7JS76</accession>
<dbReference type="InterPro" id="IPR001650">
    <property type="entry name" value="Helicase_C-like"/>
</dbReference>
<dbReference type="EMBL" id="JAKMXF010000302">
    <property type="protein sequence ID" value="KAI6651637.1"/>
    <property type="molecule type" value="Genomic_DNA"/>
</dbReference>
<evidence type="ECO:0000313" key="14">
    <source>
        <dbReference type="Proteomes" id="UP001165289"/>
    </source>
</evidence>
<dbReference type="FunFam" id="1.10.3380.30:FF:000002">
    <property type="entry name" value="superkiller viralicidic activity 2-like 2"/>
    <property type="match status" value="1"/>
</dbReference>